<dbReference type="Proteomes" id="UP000824049">
    <property type="component" value="Unassembled WGS sequence"/>
</dbReference>
<feature type="domain" description="HTH cro/C1-type" evidence="1">
    <location>
        <begin position="14"/>
        <end position="44"/>
    </location>
</feature>
<evidence type="ECO:0000313" key="3">
    <source>
        <dbReference type="Proteomes" id="UP000824049"/>
    </source>
</evidence>
<gene>
    <name evidence="2" type="ORF">H9968_07490</name>
</gene>
<evidence type="ECO:0000259" key="1">
    <source>
        <dbReference type="PROSITE" id="PS50943"/>
    </source>
</evidence>
<dbReference type="Gene3D" id="1.10.260.40">
    <property type="entry name" value="lambda repressor-like DNA-binding domains"/>
    <property type="match status" value="1"/>
</dbReference>
<dbReference type="EMBL" id="DXBR01000066">
    <property type="protein sequence ID" value="HIZ39753.1"/>
    <property type="molecule type" value="Genomic_DNA"/>
</dbReference>
<reference evidence="2" key="1">
    <citation type="journal article" date="2021" name="PeerJ">
        <title>Extensive microbial diversity within the chicken gut microbiome revealed by metagenomics and culture.</title>
        <authorList>
            <person name="Gilroy R."/>
            <person name="Ravi A."/>
            <person name="Getino M."/>
            <person name="Pursley I."/>
            <person name="Horton D.L."/>
            <person name="Alikhan N.F."/>
            <person name="Baker D."/>
            <person name="Gharbi K."/>
            <person name="Hall N."/>
            <person name="Watson M."/>
            <person name="Adriaenssens E.M."/>
            <person name="Foster-Nyarko E."/>
            <person name="Jarju S."/>
            <person name="Secka A."/>
            <person name="Antonio M."/>
            <person name="Oren A."/>
            <person name="Chaudhuri R.R."/>
            <person name="La Ragione R."/>
            <person name="Hildebrand F."/>
            <person name="Pallen M.J."/>
        </authorList>
    </citation>
    <scope>NUCLEOTIDE SEQUENCE</scope>
    <source>
        <strain evidence="2">CHK179-28034</strain>
    </source>
</reference>
<dbReference type="InterPro" id="IPR010982">
    <property type="entry name" value="Lambda_DNA-bd_dom_sf"/>
</dbReference>
<dbReference type="SUPFAM" id="SSF47413">
    <property type="entry name" value="lambda repressor-like DNA-binding domains"/>
    <property type="match status" value="1"/>
</dbReference>
<dbReference type="InterPro" id="IPR001387">
    <property type="entry name" value="Cro/C1-type_HTH"/>
</dbReference>
<sequence length="179" mass="21357">MEFAIQKTFSSEEIKRIRKKLNLKQKDFAKLVNVSVKTVEHWESSGGEVKGAGAALLNILRERSWLLEEMEIPEKKMPLRLKYHHDDQLCTIVDVDDRQRQIRIKNYVTDPLFCAFGRNEHPDYKDYEAFLESRCFPSSRDKMKIILKELNLPFYDPFMIIQKTKGRMAEDRFWIQIER</sequence>
<dbReference type="CDD" id="cd00093">
    <property type="entry name" value="HTH_XRE"/>
    <property type="match status" value="1"/>
</dbReference>
<accession>A0A9D2ELL2</accession>
<comment type="caution">
    <text evidence="2">The sequence shown here is derived from an EMBL/GenBank/DDBJ whole genome shotgun (WGS) entry which is preliminary data.</text>
</comment>
<organism evidence="2 3">
    <name type="scientific">Candidatus Anaerobutyricum stercoris</name>
    <dbReference type="NCBI Taxonomy" id="2838457"/>
    <lineage>
        <taxon>Bacteria</taxon>
        <taxon>Bacillati</taxon>
        <taxon>Bacillota</taxon>
        <taxon>Clostridia</taxon>
        <taxon>Lachnospirales</taxon>
        <taxon>Lachnospiraceae</taxon>
        <taxon>Anaerobutyricum</taxon>
    </lineage>
</organism>
<dbReference type="AlphaFoldDB" id="A0A9D2ELL2"/>
<proteinExistence type="predicted"/>
<evidence type="ECO:0000313" key="2">
    <source>
        <dbReference type="EMBL" id="HIZ39753.1"/>
    </source>
</evidence>
<dbReference type="GO" id="GO:0003677">
    <property type="term" value="F:DNA binding"/>
    <property type="evidence" value="ECO:0007669"/>
    <property type="project" value="InterPro"/>
</dbReference>
<dbReference type="PROSITE" id="PS50943">
    <property type="entry name" value="HTH_CROC1"/>
    <property type="match status" value="1"/>
</dbReference>
<dbReference type="SMART" id="SM00530">
    <property type="entry name" value="HTH_XRE"/>
    <property type="match status" value="1"/>
</dbReference>
<reference evidence="2" key="2">
    <citation type="submission" date="2021-04" db="EMBL/GenBank/DDBJ databases">
        <authorList>
            <person name="Gilroy R."/>
        </authorList>
    </citation>
    <scope>NUCLEOTIDE SEQUENCE</scope>
    <source>
        <strain evidence="2">CHK179-28034</strain>
    </source>
</reference>
<protein>
    <submittedName>
        <fullName evidence="2">Helix-turn-helix domain-containing protein</fullName>
    </submittedName>
</protein>
<dbReference type="Pfam" id="PF01381">
    <property type="entry name" value="HTH_3"/>
    <property type="match status" value="1"/>
</dbReference>
<name>A0A9D2ELL2_9FIRM</name>